<dbReference type="Pfam" id="PF16846">
    <property type="entry name" value="Cep3"/>
    <property type="match status" value="1"/>
</dbReference>
<dbReference type="GO" id="GO:0005634">
    <property type="term" value="C:nucleus"/>
    <property type="evidence" value="ECO:0007669"/>
    <property type="project" value="UniProtKB-SubCell"/>
</dbReference>
<dbReference type="SUPFAM" id="SSF57701">
    <property type="entry name" value="Zn2/Cys6 DNA-binding domain"/>
    <property type="match status" value="1"/>
</dbReference>
<dbReference type="RefSeq" id="XP_002554626.1">
    <property type="nucleotide sequence ID" value="XM_002554580.1"/>
</dbReference>
<comment type="subcellular location">
    <subcellularLocation>
        <location evidence="1">Nucleus</location>
    </subcellularLocation>
</comment>
<dbReference type="InterPro" id="IPR050613">
    <property type="entry name" value="Sec_Metabolite_Reg"/>
</dbReference>
<keyword evidence="2" id="KW-0539">Nucleus</keyword>
<evidence type="ECO:0000256" key="1">
    <source>
        <dbReference type="ARBA" id="ARBA00004123"/>
    </source>
</evidence>
<dbReference type="AlphaFoldDB" id="C5DL38"/>
<dbReference type="Pfam" id="PF00172">
    <property type="entry name" value="Zn_clus"/>
    <property type="match status" value="1"/>
</dbReference>
<dbReference type="InterPro" id="IPR036864">
    <property type="entry name" value="Zn2-C6_fun-type_DNA-bd_sf"/>
</dbReference>
<dbReference type="PROSITE" id="PS00463">
    <property type="entry name" value="ZN2_CY6_FUNGAL_1"/>
    <property type="match status" value="1"/>
</dbReference>
<dbReference type="OMA" id="WQSYEYW"/>
<dbReference type="InterPro" id="IPR001138">
    <property type="entry name" value="Zn2Cys6_DnaBD"/>
</dbReference>
<dbReference type="SMART" id="SM00066">
    <property type="entry name" value="GAL4"/>
    <property type="match status" value="1"/>
</dbReference>
<name>C5DL38_LACTC</name>
<dbReference type="STRING" id="559295.C5DL38"/>
<evidence type="ECO:0000259" key="3">
    <source>
        <dbReference type="PROSITE" id="PS50048"/>
    </source>
</evidence>
<dbReference type="GeneID" id="8292833"/>
<dbReference type="Proteomes" id="UP000002036">
    <property type="component" value="Chromosome F"/>
</dbReference>
<dbReference type="eggNOG" id="ENOG502QVHC">
    <property type="taxonomic scope" value="Eukaryota"/>
</dbReference>
<sequence>MLPQSRPVKSKNPCSVCTKRKVKCDRLVPCSNCVKREEEERCIASYRTKLDRAGDLLSESKHEFLTTWQAYDYWVFGIGIFQNGALNKKRSVDSRSFEEEEEESSYWRDGLNMDTSFKLLDFAIENLGSLFFGCVSDVGELYFKLEEYWGRLNDTQAAPTTDSLFSSAILWSIFTMAIFYMPIELLGKYFPSEQVARLYDSTPEQALTERLRMNLFEGFYRTTVNQLKKADFLRNPVVETIQTYLILAATPFPALEPSLANSLLTQCLHLAKYWRLDQFRPLVTDTPDLRLTKVVCEKLWYRLCVQDFWQSGPNKPLSIHEDNISLLSHAAYLMDRPNVDVYQSEDTFEALIWKIVSLDRDLEKYFITTSKPPLKTIDAIQRQIDIFSQKINSTDAQASTTARCDKFLAGFLLNFVNWKLSNLNYIYYDPHTGAARLNHYTTVLIAQVLHNIKNKLDFYNRMPLVLRIITKLMTFHTLCNVYDDSATNEQLALDLSEVFAGLGEVSSSLTTPTSKLLDRVRKLKPIWRNVRVVDSESSSNHPVFKILQDDIVFLRDSCTKRLPKFLAAHSSKDRLDDGLEAEPQSREFLQIVANFEKSYPLNKILNLCD</sequence>
<dbReference type="EMBL" id="CU928170">
    <property type="protein sequence ID" value="CAR24189.1"/>
    <property type="molecule type" value="Genomic_DNA"/>
</dbReference>
<dbReference type="GO" id="GO:0008270">
    <property type="term" value="F:zinc ion binding"/>
    <property type="evidence" value="ECO:0007669"/>
    <property type="project" value="InterPro"/>
</dbReference>
<keyword evidence="5" id="KW-1185">Reference proteome</keyword>
<dbReference type="InParanoid" id="C5DL38"/>
<protein>
    <submittedName>
        <fullName evidence="4">KLTH0F09702p</fullName>
    </submittedName>
</protein>
<accession>C5DL38</accession>
<dbReference type="KEGG" id="lth:KLTH0F09702g"/>
<reference evidence="4 5" key="1">
    <citation type="journal article" date="2009" name="Genome Res.">
        <title>Comparative genomics of protoploid Saccharomycetaceae.</title>
        <authorList>
            <consortium name="The Genolevures Consortium"/>
            <person name="Souciet J.-L."/>
            <person name="Dujon B."/>
            <person name="Gaillardin C."/>
            <person name="Johnston M."/>
            <person name="Baret P.V."/>
            <person name="Cliften P."/>
            <person name="Sherman D.J."/>
            <person name="Weissenbach J."/>
            <person name="Westhof E."/>
            <person name="Wincker P."/>
            <person name="Jubin C."/>
            <person name="Poulain J."/>
            <person name="Barbe V."/>
            <person name="Segurens B."/>
            <person name="Artiguenave F."/>
            <person name="Anthouard V."/>
            <person name="Vacherie B."/>
            <person name="Val M.-E."/>
            <person name="Fulton R.S."/>
            <person name="Minx P."/>
            <person name="Wilson R."/>
            <person name="Durrens P."/>
            <person name="Jean G."/>
            <person name="Marck C."/>
            <person name="Martin T."/>
            <person name="Nikolski M."/>
            <person name="Rolland T."/>
            <person name="Seret M.-L."/>
            <person name="Casaregola S."/>
            <person name="Despons L."/>
            <person name="Fairhead C."/>
            <person name="Fischer G."/>
            <person name="Lafontaine I."/>
            <person name="Leh V."/>
            <person name="Lemaire M."/>
            <person name="de Montigny J."/>
            <person name="Neuveglise C."/>
            <person name="Thierry A."/>
            <person name="Blanc-Lenfle I."/>
            <person name="Bleykasten C."/>
            <person name="Diffels J."/>
            <person name="Fritsch E."/>
            <person name="Frangeul L."/>
            <person name="Goeffon A."/>
            <person name="Jauniaux N."/>
            <person name="Kachouri-Lafond R."/>
            <person name="Payen C."/>
            <person name="Potier S."/>
            <person name="Pribylova L."/>
            <person name="Ozanne C."/>
            <person name="Richard G.-F."/>
            <person name="Sacerdot C."/>
            <person name="Straub M.-L."/>
            <person name="Talla E."/>
        </authorList>
    </citation>
    <scope>NUCLEOTIDE SEQUENCE [LARGE SCALE GENOMIC DNA]</scope>
    <source>
        <strain evidence="5">ATCC 56472 / CBS 6340 / NRRL Y-8284</strain>
    </source>
</reference>
<dbReference type="HOGENOM" id="CLU_457054_0_0_1"/>
<gene>
    <name evidence="4" type="ordered locus">KLTH0F09702g</name>
</gene>
<evidence type="ECO:0000313" key="4">
    <source>
        <dbReference type="EMBL" id="CAR24189.1"/>
    </source>
</evidence>
<dbReference type="OrthoDB" id="1747771at2759"/>
<proteinExistence type="predicted"/>
<dbReference type="InterPro" id="IPR031760">
    <property type="entry name" value="Cep3_C"/>
</dbReference>
<dbReference type="CDD" id="cd12147">
    <property type="entry name" value="Cep3_C"/>
    <property type="match status" value="1"/>
</dbReference>
<dbReference type="PANTHER" id="PTHR31001:SF90">
    <property type="entry name" value="CENTROMERE DNA-BINDING PROTEIN COMPLEX CBF3 SUBUNIT B"/>
    <property type="match status" value="1"/>
</dbReference>
<dbReference type="PANTHER" id="PTHR31001">
    <property type="entry name" value="UNCHARACTERIZED TRANSCRIPTIONAL REGULATORY PROTEIN"/>
    <property type="match status" value="1"/>
</dbReference>
<dbReference type="FunCoup" id="C5DL38">
    <property type="interactions" value="121"/>
</dbReference>
<feature type="domain" description="Zn(2)-C6 fungal-type" evidence="3">
    <location>
        <begin position="13"/>
        <end position="44"/>
    </location>
</feature>
<organism evidence="4 5">
    <name type="scientific">Lachancea thermotolerans (strain ATCC 56472 / CBS 6340 / NRRL Y-8284)</name>
    <name type="common">Yeast</name>
    <name type="synonym">Kluyveromyces thermotolerans</name>
    <dbReference type="NCBI Taxonomy" id="559295"/>
    <lineage>
        <taxon>Eukaryota</taxon>
        <taxon>Fungi</taxon>
        <taxon>Dikarya</taxon>
        <taxon>Ascomycota</taxon>
        <taxon>Saccharomycotina</taxon>
        <taxon>Saccharomycetes</taxon>
        <taxon>Saccharomycetales</taxon>
        <taxon>Saccharomycetaceae</taxon>
        <taxon>Lachancea</taxon>
    </lineage>
</organism>
<evidence type="ECO:0000256" key="2">
    <source>
        <dbReference type="ARBA" id="ARBA00023242"/>
    </source>
</evidence>
<dbReference type="CDD" id="cd00067">
    <property type="entry name" value="GAL4"/>
    <property type="match status" value="1"/>
</dbReference>
<dbReference type="GO" id="GO:0000981">
    <property type="term" value="F:DNA-binding transcription factor activity, RNA polymerase II-specific"/>
    <property type="evidence" value="ECO:0007669"/>
    <property type="project" value="InterPro"/>
</dbReference>
<dbReference type="PROSITE" id="PS50048">
    <property type="entry name" value="ZN2_CY6_FUNGAL_2"/>
    <property type="match status" value="1"/>
</dbReference>
<evidence type="ECO:0000313" key="5">
    <source>
        <dbReference type="Proteomes" id="UP000002036"/>
    </source>
</evidence>
<dbReference type="Gene3D" id="4.10.240.10">
    <property type="entry name" value="Zn(2)-C6 fungal-type DNA-binding domain"/>
    <property type="match status" value="1"/>
</dbReference>